<dbReference type="EMBL" id="JAASRN010000001">
    <property type="protein sequence ID" value="NIK73133.1"/>
    <property type="molecule type" value="Genomic_DNA"/>
</dbReference>
<protein>
    <submittedName>
        <fullName evidence="1">Uncharacterized protein</fullName>
    </submittedName>
</protein>
<keyword evidence="2" id="KW-1185">Reference proteome</keyword>
<evidence type="ECO:0000313" key="2">
    <source>
        <dbReference type="Proteomes" id="UP000537126"/>
    </source>
</evidence>
<dbReference type="AlphaFoldDB" id="A0A846MNK2"/>
<name>A0A846MNK2_9BACT</name>
<accession>A0A846MNK2</accession>
<sequence length="341" mass="40642">MGFQLFAQQDISHINARKFIRQVLLIYSPEEYAMLETYYRTPSEFTLSNATFKIGRHIDFLNYIMDTTRKDLAVNSVPVMVHEMTHLYANRRAYALIEKRKLSFAPGDKYLCISLDTTREILVKLKPTPPARFMAATVPELLRENKYYDFIATDNETVMPQKEGIYGLLDEWHAYMHSARVAFSLHRFYEREAFYGALTTDYSEQPLHDDKPWKDFFANFYEMYLPYIEFKYYILQYLAYCKQHQPEVYDYIIFEDRAFRAAYKAIDEAYKQVIEQFRAYKPRVIELLTKLSIEVSEENMGGQYFMFINEAGIATYQSLYEAFEKEIQKQELSEIDFYLKQ</sequence>
<reference evidence="1 2" key="1">
    <citation type="submission" date="2020-03" db="EMBL/GenBank/DDBJ databases">
        <title>Genomic Encyclopedia of Type Strains, Phase IV (KMG-IV): sequencing the most valuable type-strain genomes for metagenomic binning, comparative biology and taxonomic classification.</title>
        <authorList>
            <person name="Goeker M."/>
        </authorList>
    </citation>
    <scope>NUCLEOTIDE SEQUENCE [LARGE SCALE GENOMIC DNA]</scope>
    <source>
        <strain evidence="1 2">DSM 5718</strain>
    </source>
</reference>
<evidence type="ECO:0000313" key="1">
    <source>
        <dbReference type="EMBL" id="NIK73133.1"/>
    </source>
</evidence>
<dbReference type="Proteomes" id="UP000537126">
    <property type="component" value="Unassembled WGS sequence"/>
</dbReference>
<organism evidence="1 2">
    <name type="scientific">Thermonema lapsum</name>
    <dbReference type="NCBI Taxonomy" id="28195"/>
    <lineage>
        <taxon>Bacteria</taxon>
        <taxon>Pseudomonadati</taxon>
        <taxon>Bacteroidota</taxon>
        <taxon>Cytophagia</taxon>
        <taxon>Cytophagales</taxon>
        <taxon>Thermonemataceae</taxon>
        <taxon>Thermonema</taxon>
    </lineage>
</organism>
<comment type="caution">
    <text evidence="1">The sequence shown here is derived from an EMBL/GenBank/DDBJ whole genome shotgun (WGS) entry which is preliminary data.</text>
</comment>
<proteinExistence type="predicted"/>
<dbReference type="RefSeq" id="WP_166918405.1">
    <property type="nucleotide sequence ID" value="NZ_JAASRN010000001.1"/>
</dbReference>
<gene>
    <name evidence="1" type="ORF">FHS56_000619</name>
</gene>